<organism evidence="3 4">
    <name type="scientific">Halosimplex aquaticum</name>
    <dbReference type="NCBI Taxonomy" id="3026162"/>
    <lineage>
        <taxon>Archaea</taxon>
        <taxon>Methanobacteriati</taxon>
        <taxon>Methanobacteriota</taxon>
        <taxon>Stenosarchaea group</taxon>
        <taxon>Halobacteria</taxon>
        <taxon>Halobacteriales</taxon>
        <taxon>Haloarculaceae</taxon>
        <taxon>Halosimplex</taxon>
    </lineage>
</organism>
<dbReference type="Gene3D" id="1.10.287.1490">
    <property type="match status" value="1"/>
</dbReference>
<feature type="coiled-coil region" evidence="1">
    <location>
        <begin position="116"/>
        <end position="173"/>
    </location>
</feature>
<dbReference type="AlphaFoldDB" id="A0ABD5Y2Y8"/>
<keyword evidence="1" id="KW-0175">Coiled coil</keyword>
<evidence type="ECO:0000313" key="4">
    <source>
        <dbReference type="Proteomes" id="UP001596432"/>
    </source>
</evidence>
<evidence type="ECO:0000256" key="2">
    <source>
        <dbReference type="SAM" id="MobiDB-lite"/>
    </source>
</evidence>
<sequence>MASESSDDAAVSVSLPADAEAWLDRKADDLGVDREAVVVQLLAAYRAAEEFGDADVSAAIGTDVEAVEEGLSAEIDRVEADFAEKIRDVRERVVQVKRETDRKADADHSHPEFGELATLSSAVDDLESALAGLESRVDGDSDAADVEDRVDEVADRLDEIERATDRLDEIEERLRTVAWVVSDLREAEQARSTGSDAIERLKATAAELDADRALCGNCSEPVDIALLHEPRCPHCDATVSDVELPSGLFGKPTLTVARRLEAGGEDETDRSNVPDAAERE</sequence>
<name>A0ABD5Y2Y8_9EURY</name>
<protein>
    <recommendedName>
        <fullName evidence="5">Ribbon-helix-helix protein, copG family</fullName>
    </recommendedName>
</protein>
<accession>A0ABD5Y2Y8</accession>
<dbReference type="RefSeq" id="WP_274325618.1">
    <property type="nucleotide sequence ID" value="NZ_CP118158.1"/>
</dbReference>
<dbReference type="EMBL" id="JBHTAS010000001">
    <property type="protein sequence ID" value="MFC7140051.1"/>
    <property type="molecule type" value="Genomic_DNA"/>
</dbReference>
<evidence type="ECO:0000256" key="1">
    <source>
        <dbReference type="SAM" id="Coils"/>
    </source>
</evidence>
<gene>
    <name evidence="3" type="ORF">ACFQMA_09420</name>
</gene>
<evidence type="ECO:0000313" key="3">
    <source>
        <dbReference type="EMBL" id="MFC7140051.1"/>
    </source>
</evidence>
<keyword evidence="4" id="KW-1185">Reference proteome</keyword>
<feature type="region of interest" description="Disordered" evidence="2">
    <location>
        <begin position="261"/>
        <end position="280"/>
    </location>
</feature>
<feature type="compositionally biased region" description="Basic and acidic residues" evidence="2">
    <location>
        <begin position="269"/>
        <end position="280"/>
    </location>
</feature>
<reference evidence="3 4" key="1">
    <citation type="journal article" date="2019" name="Int. J. Syst. Evol. Microbiol.">
        <title>The Global Catalogue of Microorganisms (GCM) 10K type strain sequencing project: providing services to taxonomists for standard genome sequencing and annotation.</title>
        <authorList>
            <consortium name="The Broad Institute Genomics Platform"/>
            <consortium name="The Broad Institute Genome Sequencing Center for Infectious Disease"/>
            <person name="Wu L."/>
            <person name="Ma J."/>
        </authorList>
    </citation>
    <scope>NUCLEOTIDE SEQUENCE [LARGE SCALE GENOMIC DNA]</scope>
    <source>
        <strain evidence="3 4">XZYJT29</strain>
    </source>
</reference>
<dbReference type="Proteomes" id="UP001596432">
    <property type="component" value="Unassembled WGS sequence"/>
</dbReference>
<evidence type="ECO:0008006" key="5">
    <source>
        <dbReference type="Google" id="ProtNLM"/>
    </source>
</evidence>
<proteinExistence type="predicted"/>
<comment type="caution">
    <text evidence="3">The sequence shown here is derived from an EMBL/GenBank/DDBJ whole genome shotgun (WGS) entry which is preliminary data.</text>
</comment>
<dbReference type="GeneID" id="78820325"/>